<dbReference type="GeneID" id="29557892"/>
<comment type="caution">
    <text evidence="1">The sequence shown here is derived from an EMBL/GenBank/DDBJ whole genome shotgun (WGS) entry which is preliminary data.</text>
</comment>
<reference evidence="1" key="1">
    <citation type="submission" date="2013-04" db="EMBL/GenBank/DDBJ databases">
        <title>The genome sequencing project of 58 acetic acid bacteria.</title>
        <authorList>
            <person name="Okamoto-Kainuma A."/>
            <person name="Ishikawa M."/>
            <person name="Umino S."/>
            <person name="Koizumi Y."/>
            <person name="Shiwa Y."/>
            <person name="Yoshikawa H."/>
            <person name="Matsutani M."/>
            <person name="Matsushita K."/>
        </authorList>
    </citation>
    <scope>NUCLEOTIDE SEQUENCE</scope>
    <source>
        <strain evidence="1">DSM 14337</strain>
    </source>
</reference>
<evidence type="ECO:0000313" key="2">
    <source>
        <dbReference type="Proteomes" id="UP001065047"/>
    </source>
</evidence>
<dbReference type="PROSITE" id="PS51257">
    <property type="entry name" value="PROKAR_LIPOPROTEIN"/>
    <property type="match status" value="1"/>
</dbReference>
<protein>
    <submittedName>
        <fullName evidence="1">Uncharacterized protein</fullName>
    </submittedName>
</protein>
<proteinExistence type="predicted"/>
<sequence>MKRGNFCLLLGIHYLLAAVGIAFGGGCLWAVYMGNSHLSPDEFATMAVGHDLVSIECDARIPDGHKICRYDVGGETGYIIPFLSTPPASAVDAERQELAGRFIHVISHEKTGTDDIYKLAVGKGLRCTVSVSRTKHGYWQNMPPSCAQIGKDIENPQAVQKAKAYE</sequence>
<accession>A0ABQ0PZK5</accession>
<organism evidence="1 2">
    <name type="scientific">Acetobacter malorum DSM 14337</name>
    <dbReference type="NCBI Taxonomy" id="1307910"/>
    <lineage>
        <taxon>Bacteria</taxon>
        <taxon>Pseudomonadati</taxon>
        <taxon>Pseudomonadota</taxon>
        <taxon>Alphaproteobacteria</taxon>
        <taxon>Acetobacterales</taxon>
        <taxon>Acetobacteraceae</taxon>
        <taxon>Acetobacter</taxon>
    </lineage>
</organism>
<gene>
    <name evidence="1" type="ORF">AA14337_3090</name>
</gene>
<name>A0ABQ0PZK5_9PROT</name>
<dbReference type="Proteomes" id="UP001065047">
    <property type="component" value="Unassembled WGS sequence"/>
</dbReference>
<evidence type="ECO:0000313" key="1">
    <source>
        <dbReference type="EMBL" id="GBQ85510.1"/>
    </source>
</evidence>
<dbReference type="RefSeq" id="WP_061506292.1">
    <property type="nucleotide sequence ID" value="NZ_BAPF01000054.1"/>
</dbReference>
<dbReference type="EMBL" id="BAPF01000054">
    <property type="protein sequence ID" value="GBQ85510.1"/>
    <property type="molecule type" value="Genomic_DNA"/>
</dbReference>
<keyword evidence="2" id="KW-1185">Reference proteome</keyword>